<protein>
    <submittedName>
        <fullName evidence="4">Glucan 1,3-beta-glucosidase</fullName>
    </submittedName>
</protein>
<dbReference type="Gene3D" id="3.40.50.200">
    <property type="entry name" value="Peptidase S8/S53 domain"/>
    <property type="match status" value="1"/>
</dbReference>
<keyword evidence="2" id="KW-0732">Signal</keyword>
<feature type="compositionally biased region" description="Polar residues" evidence="1">
    <location>
        <begin position="1452"/>
        <end position="1462"/>
    </location>
</feature>
<dbReference type="GO" id="GO:0004252">
    <property type="term" value="F:serine-type endopeptidase activity"/>
    <property type="evidence" value="ECO:0007669"/>
    <property type="project" value="InterPro"/>
</dbReference>
<evidence type="ECO:0000256" key="2">
    <source>
        <dbReference type="SAM" id="SignalP"/>
    </source>
</evidence>
<evidence type="ECO:0000313" key="4">
    <source>
        <dbReference type="EMBL" id="KAK4202936.1"/>
    </source>
</evidence>
<feature type="chain" id="PRO_5042978981" evidence="2">
    <location>
        <begin position="24"/>
        <end position="2121"/>
    </location>
</feature>
<name>A0AAN6XNP3_9PEZI</name>
<feature type="region of interest" description="Disordered" evidence="1">
    <location>
        <begin position="1976"/>
        <end position="1995"/>
    </location>
</feature>
<dbReference type="SUPFAM" id="SSF51126">
    <property type="entry name" value="Pectin lyase-like"/>
    <property type="match status" value="2"/>
</dbReference>
<dbReference type="PANTHER" id="PTHR33928">
    <property type="entry name" value="POLYGALACTURONASE QRT3"/>
    <property type="match status" value="1"/>
</dbReference>
<accession>A0AAN6XNP3</accession>
<evidence type="ECO:0000313" key="5">
    <source>
        <dbReference type="Proteomes" id="UP001303160"/>
    </source>
</evidence>
<dbReference type="CDD" id="cd23668">
    <property type="entry name" value="GH55_beta13glucanase-like"/>
    <property type="match status" value="1"/>
</dbReference>
<feature type="domain" description="Rhamnogalacturonase A/B/Epimerase-like pectate lyase" evidence="3">
    <location>
        <begin position="499"/>
        <end position="565"/>
    </location>
</feature>
<dbReference type="InterPro" id="IPR011050">
    <property type="entry name" value="Pectin_lyase_fold/virulence"/>
</dbReference>
<dbReference type="InterPro" id="IPR039279">
    <property type="entry name" value="QRT3-like"/>
</dbReference>
<feature type="non-terminal residue" evidence="4">
    <location>
        <position position="1"/>
    </location>
</feature>
<dbReference type="Gene3D" id="2.160.20.10">
    <property type="entry name" value="Single-stranded right-handed beta-helix, Pectin lyase-like"/>
    <property type="match status" value="2"/>
</dbReference>
<gene>
    <name evidence="4" type="ORF">QBC40DRAFT_131151</name>
</gene>
<sequence length="2121" mass="230628">SMRRLLTFVVALFTSVTIPAAYAVTSDTDWRNLTRGFGLYNFPDEFRRAPPEPPAYMVDNTGNLRGVAPSKGKYNGAVWSESGSFEGYMEKLTKKKKKVAAGNTLTSNDKDDTYWLTLLGPHGKAPLAEADYVFYRNVLDYGADNTGSSNTEEAINAAIIDGNRCGVDCGSTTVRPALIYFPPGTYKICTPIIQYYFTQFVGNPNDRPIIKGCDSFTGIALLDVNPYIPGSGINWYISQNQFFRQIRNFVFDLTSMPAATDENGQPLVPTGIHWQVSQASSLQSLLFLMPKAEDLGGKPPTHVGIFTENGSGGFVSDLVFEGGAIGWRVGSQQYTATSLQFRNCSTAVDMIWDWGFNWHKIEIDGGSIGFNISGNGGLNDQGVGSVSIIDSTVKNVLIGLLAAPRAANVVLDNTAFTNVGTIMVMTGTNDAVIEGTNGTKELTLWEYGKHYIHNQGGSSIGERIDDRPRPAALLDSNGKLFTRLRPQYENLTSSSFLVATDEGCFNNGTGDNTDAVNAFLKKALDAKHVAYFPSGIYLVQGTVTFPTGSQIQGSGWSQIQATGSYFSDMANPKVVVLVGEPGDVGTMEIADMLFGTKGATAGAIMMEWNVHESSQGAAALWDSHIRIGGAAGTDLDSAACPKFSQNEACIGASLLLHITKDASGYFENFWAWVADHDIDMSLPREMNSSKSQISVFGARGILIESQGPVWLYGTGSEHLIFYQYQLLNAKNVYLGHVQTESPYFQPVPVAPSPMDKALGVFSEDPNWADCQTDACMAWGLRIIDAEKVIVHGAGLYSFFNNFSQTCTSTESCQERIMEVRGSKDISIFNIFTKGVIEIATDSSIELADNNQHGFTSEISVWFPEDSQSAEGGESLDENIVYVGPEVYKNHTVQCPSPPCILVMPPTTLASPTTIYIDPYTTELEVGQSQNGTFSATTTTVTITVASIVTSVIPVANYNYTGEESEGAPLWVTPSIDLPPTPIVLTKPNGVVTTRTLTLPPWPQITLASDSANAATSSSISIPTIHTVTFTGAWDSSLGTAAPTYTMTFTDDLAPMTIPCPLPERMYVPAQSVYVRFPDLACPPDVESKTIPWACTPTATLWLAAPTTVGFDFGCVHWSGIGDNLTTYSEFPTGVYIELLQNKPNDKDDNGTTHCDGFYVFWICIPFPGIKIDLSWVRLHFPIPGPFIIIGTPPIKFPEIPGLTINLPKLPGPWPPLTIDPVGKPVEPQTDPTECETQEAEVCATSTFISTTVIDSLSSTSTITSSATTECNTISACVIIETDQDTTSFTGDSCALPTQDAGNLLRRISDNYTTAPTEHQNANHFEQLMDKQPPKVGHDHAMIWPENPGDSEEVGKITDWLKATTGGDGRGTYGDYKELRANGFGDDGSDWVIVIFVEDMLKCHIDALRDKFRWEIHCIYGIYKRNSETFGVPVVNFDAKKETNARQGHAKQGNATESASKRSQIQRRNSKMLQSEYWELSQISVAPGESWFASLQSEWPDTMYYPVQDSFGEGQTVFIAENGLWNKHSELRNNWEGYSRPPITYLPGLEWGKDDLFRSDPRSEDYIYDLSHGTGVTSKVVGWELGLAKKAQVVLAGTEYAYARDWLNNIYEREMEKVVRVYNKVKQDYAEDLSRRGTYIFMTTYTVDGALGLGLINTCPIWRSRWRDLTDKLINELDVVVVQTCHNNHREFGDNMYALPPAWCEPQQPDYIDSLICVGGVDAVGRVGSHSPYTRELVNAPSFMINAAVRQGGIDGDVIGNSFSTPLIAGLVAYWRGLQGIKNGWDVELRKPANVKKLLLYMQRPLDPTNLAKGLDKTKVYINPDRDYMRGPDPPLVPFIWTGEFKGKNCLTDPDIHDRCPKGRLADLQPFGAGCDQYTSGTCVASASKSPPTNTPGPGALSDPITFSTGPATITCAPGSPGCGSVCTGHYCGSTVPSSSSTDLPPDHYDPENPTSPKHTVTAIATATYAITVSVTQGHSGSMETETSTGTQEIGQTTSMATVTQQVTLTTFVATSTKTPDPSVSEAPATTNVAPSLTVNPLLFTGTECAGYTSTKICPESDVCIDGEWCLPTQPPCPQWQDVGAPLCPSNKPSCTSLHLTTSCAAKQLRQIAPSTSTPTST</sequence>
<dbReference type="InterPro" id="IPR024535">
    <property type="entry name" value="RHGA/B-epi-like_pectate_lyase"/>
</dbReference>
<feature type="compositionally biased region" description="Low complexity" evidence="1">
    <location>
        <begin position="1976"/>
        <end position="1992"/>
    </location>
</feature>
<dbReference type="GO" id="GO:0006508">
    <property type="term" value="P:proteolysis"/>
    <property type="evidence" value="ECO:0007669"/>
    <property type="project" value="InterPro"/>
</dbReference>
<dbReference type="Proteomes" id="UP001303160">
    <property type="component" value="Unassembled WGS sequence"/>
</dbReference>
<feature type="domain" description="Rhamnogalacturonase A/B/Epimerase-like pectate lyase" evidence="3">
    <location>
        <begin position="135"/>
        <end position="370"/>
    </location>
</feature>
<dbReference type="Pfam" id="PF12708">
    <property type="entry name" value="Pect-lyase_RHGA_epim"/>
    <property type="match status" value="2"/>
</dbReference>
<dbReference type="InterPro" id="IPR012334">
    <property type="entry name" value="Pectin_lyas_fold"/>
</dbReference>
<dbReference type="InterPro" id="IPR036852">
    <property type="entry name" value="Peptidase_S8/S53_dom_sf"/>
</dbReference>
<feature type="signal peptide" evidence="2">
    <location>
        <begin position="1"/>
        <end position="23"/>
    </location>
</feature>
<dbReference type="GO" id="GO:0004650">
    <property type="term" value="F:polygalacturonase activity"/>
    <property type="evidence" value="ECO:0007669"/>
    <property type="project" value="InterPro"/>
</dbReference>
<dbReference type="EMBL" id="MU863893">
    <property type="protein sequence ID" value="KAK4202936.1"/>
    <property type="molecule type" value="Genomic_DNA"/>
</dbReference>
<evidence type="ECO:0000259" key="3">
    <source>
        <dbReference type="Pfam" id="PF12708"/>
    </source>
</evidence>
<organism evidence="4 5">
    <name type="scientific">Triangularia verruculosa</name>
    <dbReference type="NCBI Taxonomy" id="2587418"/>
    <lineage>
        <taxon>Eukaryota</taxon>
        <taxon>Fungi</taxon>
        <taxon>Dikarya</taxon>
        <taxon>Ascomycota</taxon>
        <taxon>Pezizomycotina</taxon>
        <taxon>Sordariomycetes</taxon>
        <taxon>Sordariomycetidae</taxon>
        <taxon>Sordariales</taxon>
        <taxon>Podosporaceae</taxon>
        <taxon>Triangularia</taxon>
    </lineage>
</organism>
<proteinExistence type="predicted"/>
<reference evidence="4" key="1">
    <citation type="journal article" date="2023" name="Mol. Phylogenet. Evol.">
        <title>Genome-scale phylogeny and comparative genomics of the fungal order Sordariales.</title>
        <authorList>
            <person name="Hensen N."/>
            <person name="Bonometti L."/>
            <person name="Westerberg I."/>
            <person name="Brannstrom I.O."/>
            <person name="Guillou S."/>
            <person name="Cros-Aarteil S."/>
            <person name="Calhoun S."/>
            <person name="Haridas S."/>
            <person name="Kuo A."/>
            <person name="Mondo S."/>
            <person name="Pangilinan J."/>
            <person name="Riley R."/>
            <person name="LaButti K."/>
            <person name="Andreopoulos B."/>
            <person name="Lipzen A."/>
            <person name="Chen C."/>
            <person name="Yan M."/>
            <person name="Daum C."/>
            <person name="Ng V."/>
            <person name="Clum A."/>
            <person name="Steindorff A."/>
            <person name="Ohm R.A."/>
            <person name="Martin F."/>
            <person name="Silar P."/>
            <person name="Natvig D.O."/>
            <person name="Lalanne C."/>
            <person name="Gautier V."/>
            <person name="Ament-Velasquez S.L."/>
            <person name="Kruys A."/>
            <person name="Hutchinson M.I."/>
            <person name="Powell A.J."/>
            <person name="Barry K."/>
            <person name="Miller A.N."/>
            <person name="Grigoriev I.V."/>
            <person name="Debuchy R."/>
            <person name="Gladieux P."/>
            <person name="Hiltunen Thoren M."/>
            <person name="Johannesson H."/>
        </authorList>
    </citation>
    <scope>NUCLEOTIDE SEQUENCE</scope>
    <source>
        <strain evidence="4">CBS 315.58</strain>
    </source>
</reference>
<evidence type="ECO:0000256" key="1">
    <source>
        <dbReference type="SAM" id="MobiDB-lite"/>
    </source>
</evidence>
<keyword evidence="5" id="KW-1185">Reference proteome</keyword>
<feature type="region of interest" description="Disordered" evidence="1">
    <location>
        <begin position="1442"/>
        <end position="1465"/>
    </location>
</feature>
<dbReference type="PANTHER" id="PTHR33928:SF2">
    <property type="entry name" value="PECTATE LYASE SUPERFAMILY PROTEIN DOMAIN-CONTAINING PROTEIN-RELATED"/>
    <property type="match status" value="1"/>
</dbReference>
<dbReference type="SUPFAM" id="SSF52743">
    <property type="entry name" value="Subtilisin-like"/>
    <property type="match status" value="1"/>
</dbReference>
<reference evidence="4" key="2">
    <citation type="submission" date="2023-05" db="EMBL/GenBank/DDBJ databases">
        <authorList>
            <consortium name="Lawrence Berkeley National Laboratory"/>
            <person name="Steindorff A."/>
            <person name="Hensen N."/>
            <person name="Bonometti L."/>
            <person name="Westerberg I."/>
            <person name="Brannstrom I.O."/>
            <person name="Guillou S."/>
            <person name="Cros-Aarteil S."/>
            <person name="Calhoun S."/>
            <person name="Haridas S."/>
            <person name="Kuo A."/>
            <person name="Mondo S."/>
            <person name="Pangilinan J."/>
            <person name="Riley R."/>
            <person name="Labutti K."/>
            <person name="Andreopoulos B."/>
            <person name="Lipzen A."/>
            <person name="Chen C."/>
            <person name="Yanf M."/>
            <person name="Daum C."/>
            <person name="Ng V."/>
            <person name="Clum A."/>
            <person name="Ohm R."/>
            <person name="Martin F."/>
            <person name="Silar P."/>
            <person name="Natvig D."/>
            <person name="Lalanne C."/>
            <person name="Gautier V."/>
            <person name="Ament-Velasquez S.L."/>
            <person name="Kruys A."/>
            <person name="Hutchinson M.I."/>
            <person name="Powell A.J."/>
            <person name="Barry K."/>
            <person name="Miller A.N."/>
            <person name="Grigoriev I.V."/>
            <person name="Debuchy R."/>
            <person name="Gladieux P."/>
            <person name="Thoren M.H."/>
            <person name="Johannesson H."/>
        </authorList>
    </citation>
    <scope>NUCLEOTIDE SEQUENCE</scope>
    <source>
        <strain evidence="4">CBS 315.58</strain>
    </source>
</reference>
<feature type="non-terminal residue" evidence="4">
    <location>
        <position position="2121"/>
    </location>
</feature>
<comment type="caution">
    <text evidence="4">The sequence shown here is derived from an EMBL/GenBank/DDBJ whole genome shotgun (WGS) entry which is preliminary data.</text>
</comment>